<dbReference type="AlphaFoldDB" id="A0AB34JQS7"/>
<evidence type="ECO:0000313" key="5">
    <source>
        <dbReference type="EMBL" id="KAL1524205.1"/>
    </source>
</evidence>
<dbReference type="InterPro" id="IPR036812">
    <property type="entry name" value="NAD(P)_OxRdtase_dom_sf"/>
</dbReference>
<evidence type="ECO:0000256" key="3">
    <source>
        <dbReference type="PIRSR" id="PIRSR000097-3"/>
    </source>
</evidence>
<evidence type="ECO:0000259" key="4">
    <source>
        <dbReference type="Pfam" id="PF00248"/>
    </source>
</evidence>
<dbReference type="InterPro" id="IPR020471">
    <property type="entry name" value="AKR"/>
</dbReference>
<sequence length="282" mass="29969">MLSAAPLVVAATMGGMPSVTIAPGVHLPLVSLGTGSGQHGVVANATAAWLRLGGTAIDTAYIYNDETQIGAGIAASGVSRKDIFITTKVPCGTYDESIKKMDENLRELNVTSVNLTIIHFPECFGTGSAAETWRALEDVKAAGKSSAIGVSNFSPSQLRQLQTTAKDWPPAINQCSLSVGYHDDDTIKYCDENKITYMGYSPLCGGPNGSSCRHGSVMSIPQVQAIAASHNVSAAQIALKWIVQQGRPLATAVWREDYMKEDLDLWSWGSLTAEEMTTLTSI</sequence>
<name>A0AB34JQS7_PRYPA</name>
<feature type="active site" description="Proton donor" evidence="1">
    <location>
        <position position="63"/>
    </location>
</feature>
<protein>
    <recommendedName>
        <fullName evidence="4">NADP-dependent oxidoreductase domain-containing protein</fullName>
    </recommendedName>
</protein>
<evidence type="ECO:0000313" key="6">
    <source>
        <dbReference type="Proteomes" id="UP001515480"/>
    </source>
</evidence>
<comment type="caution">
    <text evidence="5">The sequence shown here is derived from an EMBL/GenBank/DDBJ whole genome shotgun (WGS) entry which is preliminary data.</text>
</comment>
<feature type="binding site" evidence="2">
    <location>
        <position position="119"/>
    </location>
    <ligand>
        <name>substrate</name>
    </ligand>
</feature>
<dbReference type="Proteomes" id="UP001515480">
    <property type="component" value="Unassembled WGS sequence"/>
</dbReference>
<dbReference type="CDD" id="cd19071">
    <property type="entry name" value="AKR_AKR1-5-like"/>
    <property type="match status" value="1"/>
</dbReference>
<dbReference type="Gene3D" id="3.20.20.100">
    <property type="entry name" value="NADP-dependent oxidoreductase domain"/>
    <property type="match status" value="1"/>
</dbReference>
<dbReference type="PRINTS" id="PR00069">
    <property type="entry name" value="ALDKETRDTASE"/>
</dbReference>
<evidence type="ECO:0000256" key="2">
    <source>
        <dbReference type="PIRSR" id="PIRSR000097-2"/>
    </source>
</evidence>
<dbReference type="GO" id="GO:0016491">
    <property type="term" value="F:oxidoreductase activity"/>
    <property type="evidence" value="ECO:0007669"/>
    <property type="project" value="InterPro"/>
</dbReference>
<feature type="domain" description="NADP-dependent oxidoreductase" evidence="4">
    <location>
        <begin position="45"/>
        <end position="282"/>
    </location>
</feature>
<dbReference type="SUPFAM" id="SSF51430">
    <property type="entry name" value="NAD(P)-linked oxidoreductase"/>
    <property type="match status" value="1"/>
</dbReference>
<accession>A0AB34JQS7</accession>
<dbReference type="EMBL" id="JBGBPQ010000005">
    <property type="protein sequence ID" value="KAL1524205.1"/>
    <property type="molecule type" value="Genomic_DNA"/>
</dbReference>
<keyword evidence="6" id="KW-1185">Reference proteome</keyword>
<proteinExistence type="predicted"/>
<reference evidence="5 6" key="1">
    <citation type="journal article" date="2024" name="Science">
        <title>Giant polyketide synthase enzymes in the biosynthesis of giant marine polyether toxins.</title>
        <authorList>
            <person name="Fallon T.R."/>
            <person name="Shende V.V."/>
            <person name="Wierzbicki I.H."/>
            <person name="Pendleton A.L."/>
            <person name="Watervoot N.F."/>
            <person name="Auber R.P."/>
            <person name="Gonzalez D.J."/>
            <person name="Wisecaver J.H."/>
            <person name="Moore B.S."/>
        </authorList>
    </citation>
    <scope>NUCLEOTIDE SEQUENCE [LARGE SCALE GENOMIC DNA]</scope>
    <source>
        <strain evidence="5 6">12B1</strain>
    </source>
</reference>
<evidence type="ECO:0000256" key="1">
    <source>
        <dbReference type="PIRSR" id="PIRSR000097-1"/>
    </source>
</evidence>
<feature type="site" description="Lowers pKa of active site Tyr" evidence="3">
    <location>
        <position position="88"/>
    </location>
</feature>
<dbReference type="PANTHER" id="PTHR43827">
    <property type="entry name" value="2,5-DIKETO-D-GLUCONIC ACID REDUCTASE"/>
    <property type="match status" value="1"/>
</dbReference>
<dbReference type="PIRSF" id="PIRSF000097">
    <property type="entry name" value="AKR"/>
    <property type="match status" value="1"/>
</dbReference>
<dbReference type="InterPro" id="IPR023210">
    <property type="entry name" value="NADP_OxRdtase_dom"/>
</dbReference>
<gene>
    <name evidence="5" type="ORF">AB1Y20_019113</name>
</gene>
<dbReference type="Pfam" id="PF00248">
    <property type="entry name" value="Aldo_ket_red"/>
    <property type="match status" value="1"/>
</dbReference>
<organism evidence="5 6">
    <name type="scientific">Prymnesium parvum</name>
    <name type="common">Toxic golden alga</name>
    <dbReference type="NCBI Taxonomy" id="97485"/>
    <lineage>
        <taxon>Eukaryota</taxon>
        <taxon>Haptista</taxon>
        <taxon>Haptophyta</taxon>
        <taxon>Prymnesiophyceae</taxon>
        <taxon>Prymnesiales</taxon>
        <taxon>Prymnesiaceae</taxon>
        <taxon>Prymnesium</taxon>
    </lineage>
</organism>
<dbReference type="PANTHER" id="PTHR43827:SF8">
    <property type="entry name" value="ALDO_KETO REDUCTASE FAMILY PROTEIN"/>
    <property type="match status" value="1"/>
</dbReference>